<accession>A0A7S0X3J6</accession>
<evidence type="ECO:0000313" key="2">
    <source>
        <dbReference type="EMBL" id="CAD8699742.1"/>
    </source>
</evidence>
<reference evidence="2" key="1">
    <citation type="submission" date="2021-01" db="EMBL/GenBank/DDBJ databases">
        <authorList>
            <person name="Corre E."/>
            <person name="Pelletier E."/>
            <person name="Niang G."/>
            <person name="Scheremetjew M."/>
            <person name="Finn R."/>
            <person name="Kale V."/>
            <person name="Holt S."/>
            <person name="Cochrane G."/>
            <person name="Meng A."/>
            <person name="Brown T."/>
            <person name="Cohen L."/>
        </authorList>
    </citation>
    <scope>NUCLEOTIDE SEQUENCE</scope>
    <source>
        <strain evidence="2">SL-175</strain>
    </source>
</reference>
<proteinExistence type="predicted"/>
<dbReference type="InterPro" id="IPR027417">
    <property type="entry name" value="P-loop_NTPase"/>
</dbReference>
<feature type="compositionally biased region" description="Basic and acidic residues" evidence="1">
    <location>
        <begin position="204"/>
        <end position="227"/>
    </location>
</feature>
<dbReference type="AlphaFoldDB" id="A0A7S0X3J6"/>
<organism evidence="2">
    <name type="scientific">Mantoniella antarctica</name>
    <dbReference type="NCBI Taxonomy" id="81844"/>
    <lineage>
        <taxon>Eukaryota</taxon>
        <taxon>Viridiplantae</taxon>
        <taxon>Chlorophyta</taxon>
        <taxon>Mamiellophyceae</taxon>
        <taxon>Mamiellales</taxon>
        <taxon>Mamiellaceae</taxon>
        <taxon>Mantoniella</taxon>
    </lineage>
</organism>
<feature type="region of interest" description="Disordered" evidence="1">
    <location>
        <begin position="180"/>
        <end position="229"/>
    </location>
</feature>
<protein>
    <submittedName>
        <fullName evidence="2">Uncharacterized protein</fullName>
    </submittedName>
</protein>
<evidence type="ECO:0000256" key="1">
    <source>
        <dbReference type="SAM" id="MobiDB-lite"/>
    </source>
</evidence>
<gene>
    <name evidence="2" type="ORF">MANT1106_LOCUS2424</name>
</gene>
<name>A0A7S0X3J6_9CHLO</name>
<dbReference type="EMBL" id="HBFC01004497">
    <property type="protein sequence ID" value="CAD8699742.1"/>
    <property type="molecule type" value="Transcribed_RNA"/>
</dbReference>
<sequence length="755" mass="81869">MVTEKSNGVATQAIAVVAFALADVVGREGMLVSAAFSGLYAKHPEYKAKIKQEYPMKPLKSIVRDFPDVLRNSDCGSLLFDGREKLVTDTSSSTKMHVANALADVVGTAGMLASAAVSELHTKHPELKVAELYPSKILKNITEDFPEILSCELSSVGVHLLFDRRNLAAAALVLPDKETAEREYQDAPTNKPAASPSLPTSLAHGDKKQIQGDKRGEKGSKLAESRKLMSRTVDYNHTNGRTVRERLSSAATTDSGVAAHLGHLGTLAPKLNYPAEIGRAVATHFYCDIASNSSSTRARPSATLFGTDEADRYEWSTLLGQTIEPNGGEPIRLNTKEPFCIVTVGVQGSGKSHATATIVEACLVPFPCPSHAPLVLLPEPMAVLAFHFGEGDDDISELIGLMTPSVAMRSAFAAELNSVAPRVKRVVKLVSPTYYLQQRKLSGDQEGLDVLPLLLNWQSLSASDIRTLMRLNDSENQQLYVSVLLDLLRQYQSDLKHPVFEDFVEEVKDLCKQAGQAGPLGQRLQILESLVFESERNQANSELTESYVNLKDCVAPGTLVIVDLTDPLMSGADASAIFQVLHEQFRQLSNCPSGKLCVLDEAHRYLSSGTPLAAGLVKGVRVMRHNGMRYAISTQSPLTLPPEILELSSAVLVHGFHSHVWYSCLSKNIPFPHDGFSIIQQLDPGEALVFARRMQGLEGGHRIATAGTDADTQDAVQRAREGYVAVKSGFHTVRVRQRITLDLGASQISSVSATC</sequence>
<dbReference type="Gene3D" id="3.40.50.300">
    <property type="entry name" value="P-loop containing nucleotide triphosphate hydrolases"/>
    <property type="match status" value="1"/>
</dbReference>